<evidence type="ECO:0000313" key="2">
    <source>
        <dbReference type="EMBL" id="GEL21699.1"/>
    </source>
</evidence>
<feature type="transmembrane region" description="Helical" evidence="1">
    <location>
        <begin position="7"/>
        <end position="30"/>
    </location>
</feature>
<dbReference type="Proteomes" id="UP000321685">
    <property type="component" value="Unassembled WGS sequence"/>
</dbReference>
<evidence type="ECO:0000313" key="3">
    <source>
        <dbReference type="Proteomes" id="UP000321685"/>
    </source>
</evidence>
<accession>A0A511DA61</accession>
<keyword evidence="1" id="KW-0472">Membrane</keyword>
<sequence>MWTVTGWAVAVWLKLTLLLAVAVGAAWWLLATGSGWFPLILITAAVVELWSVRALAAEWASEARSSWWWHR</sequence>
<proteinExistence type="predicted"/>
<keyword evidence="1" id="KW-0812">Transmembrane</keyword>
<dbReference type="AlphaFoldDB" id="A0A511DA61"/>
<name>A0A511DA61_9PSEU</name>
<keyword evidence="3" id="KW-1185">Reference proteome</keyword>
<dbReference type="EMBL" id="BJVJ01000004">
    <property type="protein sequence ID" value="GEL21699.1"/>
    <property type="molecule type" value="Genomic_DNA"/>
</dbReference>
<organism evidence="2 3">
    <name type="scientific">Pseudonocardia sulfidoxydans NBRC 16205</name>
    <dbReference type="NCBI Taxonomy" id="1223511"/>
    <lineage>
        <taxon>Bacteria</taxon>
        <taxon>Bacillati</taxon>
        <taxon>Actinomycetota</taxon>
        <taxon>Actinomycetes</taxon>
        <taxon>Pseudonocardiales</taxon>
        <taxon>Pseudonocardiaceae</taxon>
        <taxon>Pseudonocardia</taxon>
    </lineage>
</organism>
<comment type="caution">
    <text evidence="2">The sequence shown here is derived from an EMBL/GenBank/DDBJ whole genome shotgun (WGS) entry which is preliminary data.</text>
</comment>
<dbReference type="RefSeq" id="WP_147102435.1">
    <property type="nucleotide sequence ID" value="NZ_BJVJ01000004.1"/>
</dbReference>
<evidence type="ECO:0000256" key="1">
    <source>
        <dbReference type="SAM" id="Phobius"/>
    </source>
</evidence>
<keyword evidence="1" id="KW-1133">Transmembrane helix</keyword>
<feature type="transmembrane region" description="Helical" evidence="1">
    <location>
        <begin position="36"/>
        <end position="56"/>
    </location>
</feature>
<reference evidence="2 3" key="1">
    <citation type="submission" date="2019-07" db="EMBL/GenBank/DDBJ databases">
        <title>Whole genome shotgun sequence of Pseudonocardia sulfidoxydans NBRC 16205.</title>
        <authorList>
            <person name="Hosoyama A."/>
            <person name="Uohara A."/>
            <person name="Ohji S."/>
            <person name="Ichikawa N."/>
        </authorList>
    </citation>
    <scope>NUCLEOTIDE SEQUENCE [LARGE SCALE GENOMIC DNA]</scope>
    <source>
        <strain evidence="2 3">NBRC 16205</strain>
    </source>
</reference>
<protein>
    <submittedName>
        <fullName evidence="2">Uncharacterized protein</fullName>
    </submittedName>
</protein>
<gene>
    <name evidence="2" type="ORF">PSU4_06530</name>
</gene>